<accession>A0ABM8YSV7</accession>
<protein>
    <recommendedName>
        <fullName evidence="1">YhfM-like domain-containing protein</fullName>
    </recommendedName>
</protein>
<evidence type="ECO:0000313" key="3">
    <source>
        <dbReference type="Proteomes" id="UP000789833"/>
    </source>
</evidence>
<gene>
    <name evidence="2" type="ORF">BACCIP111883_03889</name>
</gene>
<sequence>MKVYYFLLSIIGIFILVGCQDMQDNRMVLLDEKIREINVSSSIGIGDMNEEILFSFKDEPSIKILENAIKTAVILPSSIQGTTPDYDLMVIYDEDLPKHPIHLWLGEENEESILIYMVGESETYFTSAKTTNQLYQLI</sequence>
<proteinExistence type="predicted"/>
<organism evidence="2 3">
    <name type="scientific">Sutcliffiella rhizosphaerae</name>
    <dbReference type="NCBI Taxonomy" id="2880967"/>
    <lineage>
        <taxon>Bacteria</taxon>
        <taxon>Bacillati</taxon>
        <taxon>Bacillota</taxon>
        <taxon>Bacilli</taxon>
        <taxon>Bacillales</taxon>
        <taxon>Bacillaceae</taxon>
        <taxon>Sutcliffiella</taxon>
    </lineage>
</organism>
<reference evidence="2 3" key="1">
    <citation type="submission" date="2021-10" db="EMBL/GenBank/DDBJ databases">
        <authorList>
            <person name="Criscuolo A."/>
        </authorList>
    </citation>
    <scope>NUCLEOTIDE SEQUENCE [LARGE SCALE GENOMIC DNA]</scope>
    <source>
        <strain evidence="3">CIP 111883</strain>
    </source>
</reference>
<evidence type="ECO:0000259" key="1">
    <source>
        <dbReference type="Pfam" id="PF26353"/>
    </source>
</evidence>
<evidence type="ECO:0000313" key="2">
    <source>
        <dbReference type="EMBL" id="CAG9623093.1"/>
    </source>
</evidence>
<comment type="caution">
    <text evidence="2">The sequence shown here is derived from an EMBL/GenBank/DDBJ whole genome shotgun (WGS) entry which is preliminary data.</text>
</comment>
<dbReference type="Proteomes" id="UP000789833">
    <property type="component" value="Unassembled WGS sequence"/>
</dbReference>
<dbReference type="Pfam" id="PF26353">
    <property type="entry name" value="YhfM"/>
    <property type="match status" value="1"/>
</dbReference>
<name>A0ABM8YSV7_9BACI</name>
<dbReference type="PROSITE" id="PS51257">
    <property type="entry name" value="PROKAR_LIPOPROTEIN"/>
    <property type="match status" value="1"/>
</dbReference>
<feature type="domain" description="YhfM-like" evidence="1">
    <location>
        <begin position="49"/>
        <end position="138"/>
    </location>
</feature>
<dbReference type="EMBL" id="CAKJTJ010000035">
    <property type="protein sequence ID" value="CAG9623093.1"/>
    <property type="molecule type" value="Genomic_DNA"/>
</dbReference>
<dbReference type="InterPro" id="IPR058780">
    <property type="entry name" value="YhfM-like_dom"/>
</dbReference>
<dbReference type="RefSeq" id="WP_230504223.1">
    <property type="nucleotide sequence ID" value="NZ_CAKJTJ010000035.1"/>
</dbReference>
<keyword evidence="3" id="KW-1185">Reference proteome</keyword>